<evidence type="ECO:0000313" key="3">
    <source>
        <dbReference type="Proteomes" id="UP000279029"/>
    </source>
</evidence>
<keyword evidence="3" id="KW-1185">Reference proteome</keyword>
<dbReference type="InterPro" id="IPR045962">
    <property type="entry name" value="DUF6382"/>
</dbReference>
<sequence length="174" mass="20885">MIEIYPLEKCIYYQIKMCQHNQIPSLVPFDFSYEDNDVKIYWKLKGFEALHKKEKHTHLSKKKMEKLLLHLKKALIDCMDYMLEPCQLKLEWEAIYVDEKDDYRFIYLPVRKEEEMDIAVILKGFFSQLQPYINQNDEGVMIKMHQLRLGLEAENFNLETYINDVMTTSMGSLE</sequence>
<protein>
    <recommendedName>
        <fullName evidence="1">DUF6382 domain-containing protein</fullName>
    </recommendedName>
</protein>
<dbReference type="Pfam" id="PF19909">
    <property type="entry name" value="DUF6382"/>
    <property type="match status" value="1"/>
</dbReference>
<evidence type="ECO:0000259" key="1">
    <source>
        <dbReference type="Pfam" id="PF19909"/>
    </source>
</evidence>
<feature type="domain" description="DUF6382" evidence="1">
    <location>
        <begin position="12"/>
        <end position="144"/>
    </location>
</feature>
<dbReference type="KEGG" id="cbar:PATL70BA_1972"/>
<dbReference type="RefSeq" id="WP_125137092.1">
    <property type="nucleotide sequence ID" value="NZ_LR130778.1"/>
</dbReference>
<name>A0A3P7P2W7_9FIRM</name>
<dbReference type="OrthoDB" id="9783862at2"/>
<reference evidence="2 3" key="1">
    <citation type="submission" date="2018-09" db="EMBL/GenBank/DDBJ databases">
        <authorList>
            <person name="Postec A."/>
        </authorList>
    </citation>
    <scope>NUCLEOTIDE SEQUENCE [LARGE SCALE GENOMIC DNA]</scope>
    <source>
        <strain evidence="2">70B-A</strain>
    </source>
</reference>
<accession>A0A3P7P2W7</accession>
<proteinExistence type="predicted"/>
<dbReference type="AlphaFoldDB" id="A0A3P7P2W7"/>
<organism evidence="2 3">
    <name type="scientific">Petrocella atlantisensis</name>
    <dbReference type="NCBI Taxonomy" id="2173034"/>
    <lineage>
        <taxon>Bacteria</taxon>
        <taxon>Bacillati</taxon>
        <taxon>Bacillota</taxon>
        <taxon>Clostridia</taxon>
        <taxon>Lachnospirales</taxon>
        <taxon>Vallitaleaceae</taxon>
        <taxon>Petrocella</taxon>
    </lineage>
</organism>
<evidence type="ECO:0000313" key="2">
    <source>
        <dbReference type="EMBL" id="VDN47850.1"/>
    </source>
</evidence>
<dbReference type="Proteomes" id="UP000279029">
    <property type="component" value="Chromosome"/>
</dbReference>
<gene>
    <name evidence="2" type="ORF">PATL70BA_1972</name>
</gene>
<dbReference type="EMBL" id="LR130778">
    <property type="protein sequence ID" value="VDN47850.1"/>
    <property type="molecule type" value="Genomic_DNA"/>
</dbReference>